<evidence type="ECO:0000313" key="9">
    <source>
        <dbReference type="EMBL" id="CAK3922906.1"/>
    </source>
</evidence>
<dbReference type="SUPFAM" id="SSF56176">
    <property type="entry name" value="FAD-binding/transporter-associated domain-like"/>
    <property type="match status" value="1"/>
</dbReference>
<evidence type="ECO:0000256" key="2">
    <source>
        <dbReference type="ARBA" id="ARBA00005466"/>
    </source>
</evidence>
<keyword evidence="5" id="KW-0560">Oxidoreductase</keyword>
<name>A0AAI8YVK8_9PEZI</name>
<evidence type="ECO:0000256" key="1">
    <source>
        <dbReference type="ARBA" id="ARBA00001974"/>
    </source>
</evidence>
<protein>
    <submittedName>
        <fullName evidence="9">FAD FMN-containing dehydrogenase</fullName>
    </submittedName>
</protein>
<evidence type="ECO:0000256" key="3">
    <source>
        <dbReference type="ARBA" id="ARBA00022630"/>
    </source>
</evidence>
<dbReference type="AlphaFoldDB" id="A0AAI8YVK8"/>
<dbReference type="Proteomes" id="UP001296104">
    <property type="component" value="Unassembled WGS sequence"/>
</dbReference>
<dbReference type="EMBL" id="CAVMBE010000013">
    <property type="protein sequence ID" value="CAK3922906.1"/>
    <property type="molecule type" value="Genomic_DNA"/>
</dbReference>
<evidence type="ECO:0000256" key="6">
    <source>
        <dbReference type="SAM" id="MobiDB-lite"/>
    </source>
</evidence>
<evidence type="ECO:0000256" key="5">
    <source>
        <dbReference type="ARBA" id="ARBA00023002"/>
    </source>
</evidence>
<dbReference type="InterPro" id="IPR006094">
    <property type="entry name" value="Oxid_FAD_bind_N"/>
</dbReference>
<gene>
    <name evidence="9" type="ORF">LECACI_7A002804</name>
</gene>
<evidence type="ECO:0000256" key="4">
    <source>
        <dbReference type="ARBA" id="ARBA00022827"/>
    </source>
</evidence>
<dbReference type="Pfam" id="PF08031">
    <property type="entry name" value="BBE"/>
    <property type="match status" value="1"/>
</dbReference>
<feature type="region of interest" description="Disordered" evidence="6">
    <location>
        <begin position="70"/>
        <end position="92"/>
    </location>
</feature>
<reference evidence="9" key="1">
    <citation type="submission" date="2023-11" db="EMBL/GenBank/DDBJ databases">
        <authorList>
            <person name="Alioto T."/>
            <person name="Alioto T."/>
            <person name="Gomez Garrido J."/>
        </authorList>
    </citation>
    <scope>NUCLEOTIDE SEQUENCE</scope>
</reference>
<dbReference type="InterPro" id="IPR036318">
    <property type="entry name" value="FAD-bd_PCMH-like_sf"/>
</dbReference>
<feature type="chain" id="PRO_5042566120" evidence="7">
    <location>
        <begin position="30"/>
        <end position="556"/>
    </location>
</feature>
<keyword evidence="7" id="KW-0732">Signal</keyword>
<keyword evidence="4" id="KW-0274">FAD</keyword>
<comment type="caution">
    <text evidence="9">The sequence shown here is derived from an EMBL/GenBank/DDBJ whole genome shotgun (WGS) entry which is preliminary data.</text>
</comment>
<comment type="similarity">
    <text evidence="2">Belongs to the oxygen-dependent FAD-linked oxidoreductase family.</text>
</comment>
<feature type="signal peptide" evidence="7">
    <location>
        <begin position="1"/>
        <end position="29"/>
    </location>
</feature>
<dbReference type="GO" id="GO:0071949">
    <property type="term" value="F:FAD binding"/>
    <property type="evidence" value="ECO:0007669"/>
    <property type="project" value="InterPro"/>
</dbReference>
<evidence type="ECO:0000259" key="8">
    <source>
        <dbReference type="PROSITE" id="PS51387"/>
    </source>
</evidence>
<keyword evidence="3" id="KW-0285">Flavoprotein</keyword>
<evidence type="ECO:0000256" key="7">
    <source>
        <dbReference type="SAM" id="SignalP"/>
    </source>
</evidence>
<dbReference type="InterPro" id="IPR016169">
    <property type="entry name" value="FAD-bd_PCMH_sub2"/>
</dbReference>
<feature type="compositionally biased region" description="Gly residues" evidence="6">
    <location>
        <begin position="75"/>
        <end position="84"/>
    </location>
</feature>
<dbReference type="InterPro" id="IPR006093">
    <property type="entry name" value="Oxy_OxRdtase_FAD_BS"/>
</dbReference>
<dbReference type="Gene3D" id="3.40.462.20">
    <property type="match status" value="1"/>
</dbReference>
<proteinExistence type="inferred from homology"/>
<organism evidence="9 10">
    <name type="scientific">Lecanosticta acicola</name>
    <dbReference type="NCBI Taxonomy" id="111012"/>
    <lineage>
        <taxon>Eukaryota</taxon>
        <taxon>Fungi</taxon>
        <taxon>Dikarya</taxon>
        <taxon>Ascomycota</taxon>
        <taxon>Pezizomycotina</taxon>
        <taxon>Dothideomycetes</taxon>
        <taxon>Dothideomycetidae</taxon>
        <taxon>Mycosphaerellales</taxon>
        <taxon>Mycosphaerellaceae</taxon>
        <taxon>Lecanosticta</taxon>
    </lineage>
</organism>
<dbReference type="PROSITE" id="PS00862">
    <property type="entry name" value="OX2_COVAL_FAD"/>
    <property type="match status" value="1"/>
</dbReference>
<dbReference type="PROSITE" id="PS51387">
    <property type="entry name" value="FAD_PCMH"/>
    <property type="match status" value="1"/>
</dbReference>
<feature type="domain" description="FAD-binding PCMH-type" evidence="8">
    <location>
        <begin position="98"/>
        <end position="277"/>
    </location>
</feature>
<dbReference type="InterPro" id="IPR016166">
    <property type="entry name" value="FAD-bd_PCMH"/>
</dbReference>
<dbReference type="PANTHER" id="PTHR42973">
    <property type="entry name" value="BINDING OXIDOREDUCTASE, PUTATIVE (AFU_ORTHOLOGUE AFUA_1G17690)-RELATED"/>
    <property type="match status" value="1"/>
</dbReference>
<keyword evidence="10" id="KW-1185">Reference proteome</keyword>
<dbReference type="GO" id="GO:0016491">
    <property type="term" value="F:oxidoreductase activity"/>
    <property type="evidence" value="ECO:0007669"/>
    <property type="project" value="UniProtKB-KW"/>
</dbReference>
<evidence type="ECO:0000313" key="10">
    <source>
        <dbReference type="Proteomes" id="UP001296104"/>
    </source>
</evidence>
<dbReference type="Pfam" id="PF01565">
    <property type="entry name" value="FAD_binding_4"/>
    <property type="match status" value="1"/>
</dbReference>
<dbReference type="InterPro" id="IPR012951">
    <property type="entry name" value="BBE"/>
</dbReference>
<accession>A0AAI8YVK8</accession>
<dbReference type="InterPro" id="IPR050416">
    <property type="entry name" value="FAD-linked_Oxidoreductase"/>
</dbReference>
<dbReference type="PANTHER" id="PTHR42973:SF39">
    <property type="entry name" value="FAD-BINDING PCMH-TYPE DOMAIN-CONTAINING PROTEIN"/>
    <property type="match status" value="1"/>
</dbReference>
<comment type="cofactor">
    <cofactor evidence="1">
        <name>FAD</name>
        <dbReference type="ChEBI" id="CHEBI:57692"/>
    </cofactor>
</comment>
<dbReference type="Gene3D" id="3.30.465.10">
    <property type="match status" value="1"/>
</dbReference>
<sequence>MASTTASPLPLRSLLAFLFLFVRVAVVAGDNDHDAAVQLVPRQDLHALKDCLAKAGARAIYPDSDADAGADGSAGSAGDGGGNGSPAAGFPRSQNTNYHYTPAVVVQPTSAQEVAAVVQAVAQCAGAGFRLSSFGGGHGYASYALGGHDGYVIIDSSGMKKIHLDPVKKIVTADMGVRIGPLAQEIGKKGFGLPHGTCPSVGLAGHSLSGGWGFSSRKWGWLMDHVVSLVYVDAEGKIKEVSQASKGPDAEIWWAMRGAGANNFGVVTSFALSVVDAPAKAVNYKTIFKTNDDCAAALLSLQELGSKAASLPPELGAQLLIYGEGSPGDPGAGSFSGQYLGPQSQFQPVQQRMLQSLKAHGVNTQAADWNVTEKTGWVETLTDLMGNLDAPPDVVPYYAQSLMDDGSPGYTQESAQRIVKAIQATVKVEDTSTSLSFDLNGPGAATNSPDPYGDSSLGAAGHRKALFLSQLYNYGTPGFDKPQAQKRVFDAMDGVSSAVRAAKPGARWGSYVNYIDPRLQDFGRAYYGPGLERLKSIKKQVDPKTIFDFPQGLAHA</sequence>